<dbReference type="SUPFAM" id="SSF63380">
    <property type="entry name" value="Riboflavin synthase domain-like"/>
    <property type="match status" value="1"/>
</dbReference>
<evidence type="ECO:0000313" key="2">
    <source>
        <dbReference type="EMBL" id="KAK5995650.1"/>
    </source>
</evidence>
<feature type="domain" description="FAD-binding FR-type" evidence="1">
    <location>
        <begin position="360"/>
        <end position="499"/>
    </location>
</feature>
<dbReference type="PROSITE" id="PS51384">
    <property type="entry name" value="FAD_FR"/>
    <property type="match status" value="1"/>
</dbReference>
<dbReference type="PANTHER" id="PTHR42815">
    <property type="entry name" value="FAD-BINDING, PUTATIVE (AFU_ORTHOLOGUE AFUA_6G07600)-RELATED"/>
    <property type="match status" value="1"/>
</dbReference>
<dbReference type="Gene3D" id="3.40.50.80">
    <property type="entry name" value="Nucleotide-binding domain of ferredoxin-NADP reductase (FNR) module"/>
    <property type="match status" value="1"/>
</dbReference>
<dbReference type="InterPro" id="IPR039261">
    <property type="entry name" value="FNR_nucleotide-bd"/>
</dbReference>
<dbReference type="Proteomes" id="UP001338125">
    <property type="component" value="Unassembled WGS sequence"/>
</dbReference>
<dbReference type="PANTHER" id="PTHR42815:SF2">
    <property type="entry name" value="FAD-BINDING, PUTATIVE (AFU_ORTHOLOGUE AFUA_6G07600)-RELATED"/>
    <property type="match status" value="1"/>
</dbReference>
<name>A0ABR0SU01_9HYPO</name>
<evidence type="ECO:0000313" key="3">
    <source>
        <dbReference type="Proteomes" id="UP001338125"/>
    </source>
</evidence>
<evidence type="ECO:0000259" key="1">
    <source>
        <dbReference type="PROSITE" id="PS51384"/>
    </source>
</evidence>
<dbReference type="SUPFAM" id="SSF52343">
    <property type="entry name" value="Ferredoxin reductase-like, C-terminal NADP-linked domain"/>
    <property type="match status" value="1"/>
</dbReference>
<protein>
    <recommendedName>
        <fullName evidence="1">FAD-binding FR-type domain-containing protein</fullName>
    </recommendedName>
</protein>
<sequence length="643" mass="70374">MAAAATTAGVQGWHPGEVFVQRKLGYADAVKDSYLVIRNYMPEQHRIFHTSNLPFIPLTTIDEQGRPWASIVAGATGEIGFVKSPDANTLTVNARLWNGDPLLGTVKAWAEEAPRPHRFLTAGLGIEFPTRRRNKFAGSIRDLKALSDLDVKFDLYVNETVGNCPKYINVRQFTPYPKTQPSIAYRNLHMTPSDRLPDDVIQFITSADNVFVGSIYHSQPSTADKFPSHAGMNARAGLPGFIRVSPSNGRSVVVPEYSGNRFNSSLGNIECSGLAAFTMVSFTTGDVLYLTGRTKILIGPPALEIMARHASLTIMETTGYIFIRDALPVRQQPGTEVERSPYSPKVKYLIDEPEAQSSAAGGHKVKLKSAVQLSDDLAVFRFEVATKQDVPGLKIRPGQAIVLDFMDWIGPPEYHHMANSAPGSINDDRVRTWTVSSAHEEGDATWFDMTMREMKGGAVTGALFDVLRKSPANKWGDFVQIDVEAVADVVGVTGDFFLGQGSIRTLWVAGGIGITPFLAMFSALAKRGCDTEADVSLALSTREPELMLTLIHESLGESALRGKIRIDIFTKNEHVPIVGEFDKNKGNMEIILHKGRVTQEYWAAAAQDRDVFICGPGGFGDAAVEGLRAVGVSNDRLHREGFY</sequence>
<gene>
    <name evidence="2" type="ORF">PT974_04066</name>
</gene>
<dbReference type="Gene3D" id="2.40.30.10">
    <property type="entry name" value="Translation factors"/>
    <property type="match status" value="1"/>
</dbReference>
<dbReference type="EMBL" id="JAVFKD010000004">
    <property type="protein sequence ID" value="KAK5995650.1"/>
    <property type="molecule type" value="Genomic_DNA"/>
</dbReference>
<keyword evidence="3" id="KW-1185">Reference proteome</keyword>
<organism evidence="2 3">
    <name type="scientific">Cladobotryum mycophilum</name>
    <dbReference type="NCBI Taxonomy" id="491253"/>
    <lineage>
        <taxon>Eukaryota</taxon>
        <taxon>Fungi</taxon>
        <taxon>Dikarya</taxon>
        <taxon>Ascomycota</taxon>
        <taxon>Pezizomycotina</taxon>
        <taxon>Sordariomycetes</taxon>
        <taxon>Hypocreomycetidae</taxon>
        <taxon>Hypocreales</taxon>
        <taxon>Hypocreaceae</taxon>
        <taxon>Cladobotryum</taxon>
    </lineage>
</organism>
<reference evidence="2 3" key="1">
    <citation type="submission" date="2024-01" db="EMBL/GenBank/DDBJ databases">
        <title>Complete genome of Cladobotryum mycophilum ATHUM6906.</title>
        <authorList>
            <person name="Christinaki A.C."/>
            <person name="Myridakis A.I."/>
            <person name="Kouvelis V.N."/>
        </authorList>
    </citation>
    <scope>NUCLEOTIDE SEQUENCE [LARGE SCALE GENOMIC DNA]</scope>
    <source>
        <strain evidence="2 3">ATHUM6906</strain>
    </source>
</reference>
<accession>A0ABR0SU01</accession>
<dbReference type="InterPro" id="IPR017927">
    <property type="entry name" value="FAD-bd_FR_type"/>
</dbReference>
<proteinExistence type="predicted"/>
<comment type="caution">
    <text evidence="2">The sequence shown here is derived from an EMBL/GenBank/DDBJ whole genome shotgun (WGS) entry which is preliminary data.</text>
</comment>
<dbReference type="InterPro" id="IPR017938">
    <property type="entry name" value="Riboflavin_synthase-like_b-brl"/>
</dbReference>